<evidence type="ECO:0000256" key="1">
    <source>
        <dbReference type="SAM" id="SignalP"/>
    </source>
</evidence>
<keyword evidence="3" id="KW-1185">Reference proteome</keyword>
<protein>
    <recommendedName>
        <fullName evidence="4">DUF992 domain-containing protein</fullName>
    </recommendedName>
</protein>
<feature type="signal peptide" evidence="1">
    <location>
        <begin position="1"/>
        <end position="22"/>
    </location>
</feature>
<organism evidence="2 3">
    <name type="scientific">Mariprofundus micogutta</name>
    <dbReference type="NCBI Taxonomy" id="1921010"/>
    <lineage>
        <taxon>Bacteria</taxon>
        <taxon>Pseudomonadati</taxon>
        <taxon>Pseudomonadota</taxon>
        <taxon>Candidatius Mariprofundia</taxon>
        <taxon>Mariprofundales</taxon>
        <taxon>Mariprofundaceae</taxon>
        <taxon>Mariprofundus</taxon>
    </lineage>
</organism>
<keyword evidence="1" id="KW-0732">Signal</keyword>
<dbReference type="RefSeq" id="WP_072658464.1">
    <property type="nucleotide sequence ID" value="NZ_BDFD01000001.1"/>
</dbReference>
<accession>A0A1L8CK49</accession>
<evidence type="ECO:0000313" key="3">
    <source>
        <dbReference type="Proteomes" id="UP000231632"/>
    </source>
</evidence>
<comment type="caution">
    <text evidence="2">The sequence shown here is derived from an EMBL/GenBank/DDBJ whole genome shotgun (WGS) entry which is preliminary data.</text>
</comment>
<dbReference type="InterPro" id="IPR009333">
    <property type="entry name" value="DUF992"/>
</dbReference>
<dbReference type="STRING" id="1921010.MMIC_P0219"/>
<reference evidence="2 3" key="1">
    <citation type="journal article" date="2017" name="Arch. Microbiol.">
        <title>Mariprofundus micogutta sp. nov., a novel iron-oxidizing zetaproteobacterium isolated from a deep-sea hydrothermal field at the Bayonnaise knoll of the Izu-Ogasawara arc, and a description of Mariprofundales ord. nov. and Zetaproteobacteria classis nov.</title>
        <authorList>
            <person name="Makita H."/>
            <person name="Tanaka E."/>
            <person name="Mitsunobu S."/>
            <person name="Miyazaki M."/>
            <person name="Nunoura T."/>
            <person name="Uematsu K."/>
            <person name="Takaki Y."/>
            <person name="Nishi S."/>
            <person name="Shimamura S."/>
            <person name="Takai K."/>
        </authorList>
    </citation>
    <scope>NUCLEOTIDE SEQUENCE [LARGE SCALE GENOMIC DNA]</scope>
    <source>
        <strain evidence="2 3">ET2</strain>
    </source>
</reference>
<dbReference type="EMBL" id="BDFD01000001">
    <property type="protein sequence ID" value="GAV19286.1"/>
    <property type="molecule type" value="Genomic_DNA"/>
</dbReference>
<sequence length="164" mass="17387">MNRFITAVCFSLLMLPAYTTIAAGNDAPMQKVGVLRCNILPHTGINLLIHSTRDIRCEFTATPDEPVEYYKGETGIGFGLDIAVGKGSEIAYAVLARQFKPHSNQLAGKYSGARGSAALIISGGDTAPIGKDDGTISLQPTTVNNKGSGVTLGFSYIYLEADSR</sequence>
<proteinExistence type="predicted"/>
<dbReference type="Pfam" id="PF06186">
    <property type="entry name" value="DUF992"/>
    <property type="match status" value="1"/>
</dbReference>
<gene>
    <name evidence="2" type="ORF">MMIC_P0219</name>
</gene>
<dbReference type="Proteomes" id="UP000231632">
    <property type="component" value="Unassembled WGS sequence"/>
</dbReference>
<name>A0A1L8CK49_9PROT</name>
<dbReference type="OrthoDB" id="5293597at2"/>
<dbReference type="AlphaFoldDB" id="A0A1L8CK49"/>
<feature type="chain" id="PRO_5012769757" description="DUF992 domain-containing protein" evidence="1">
    <location>
        <begin position="23"/>
        <end position="164"/>
    </location>
</feature>
<evidence type="ECO:0008006" key="4">
    <source>
        <dbReference type="Google" id="ProtNLM"/>
    </source>
</evidence>
<evidence type="ECO:0000313" key="2">
    <source>
        <dbReference type="EMBL" id="GAV19286.1"/>
    </source>
</evidence>